<name>A0A1F6GXJ8_9PROT</name>
<comment type="caution">
    <text evidence="2">The sequence shown here is derived from an EMBL/GenBank/DDBJ whole genome shotgun (WGS) entry which is preliminary data.</text>
</comment>
<gene>
    <name evidence="2" type="ORF">A2557_03005</name>
</gene>
<evidence type="ECO:0000313" key="3">
    <source>
        <dbReference type="Proteomes" id="UP000177583"/>
    </source>
</evidence>
<dbReference type="PROSITE" id="PS51257">
    <property type="entry name" value="PROKAR_LIPOPROTEIN"/>
    <property type="match status" value="1"/>
</dbReference>
<feature type="signal peptide" evidence="1">
    <location>
        <begin position="1"/>
        <end position="22"/>
    </location>
</feature>
<evidence type="ECO:0000256" key="1">
    <source>
        <dbReference type="SAM" id="SignalP"/>
    </source>
</evidence>
<keyword evidence="1" id="KW-0732">Signal</keyword>
<dbReference type="EMBL" id="MFNF01000019">
    <property type="protein sequence ID" value="OGH02799.1"/>
    <property type="molecule type" value="Genomic_DNA"/>
</dbReference>
<organism evidence="2 3">
    <name type="scientific">Candidatus Lambdaproteobacteria bacterium RIFOXYD2_FULL_56_26</name>
    <dbReference type="NCBI Taxonomy" id="1817773"/>
    <lineage>
        <taxon>Bacteria</taxon>
        <taxon>Pseudomonadati</taxon>
        <taxon>Pseudomonadota</taxon>
        <taxon>Candidatus Lambdaproteobacteria</taxon>
    </lineage>
</organism>
<feature type="chain" id="PRO_5009524857" evidence="1">
    <location>
        <begin position="23"/>
        <end position="173"/>
    </location>
</feature>
<accession>A0A1F6GXJ8</accession>
<reference evidence="2 3" key="1">
    <citation type="journal article" date="2016" name="Nat. Commun.">
        <title>Thousands of microbial genomes shed light on interconnected biogeochemical processes in an aquifer system.</title>
        <authorList>
            <person name="Anantharaman K."/>
            <person name="Brown C.T."/>
            <person name="Hug L.A."/>
            <person name="Sharon I."/>
            <person name="Castelle C.J."/>
            <person name="Probst A.J."/>
            <person name="Thomas B.C."/>
            <person name="Singh A."/>
            <person name="Wilkins M.J."/>
            <person name="Karaoz U."/>
            <person name="Brodie E.L."/>
            <person name="Williams K.H."/>
            <person name="Hubbard S.S."/>
            <person name="Banfield J.F."/>
        </authorList>
    </citation>
    <scope>NUCLEOTIDE SEQUENCE [LARGE SCALE GENOMIC DNA]</scope>
</reference>
<proteinExistence type="predicted"/>
<sequence>MRRVWLLLLALALASCSEQVGYQVGFVTREVTGKVEAEGGAAPLVLVRMHLATFVESSQGRIHQTRAKLAYPDPKGVYLVYMEDEVDAVDLYYFAKGHKTAQASFSRTLGVKAYQFDVKLKTDPNPKNGYYLGLKPLLSGYITEPRYQLPPKDQLFLGQWMDQAEKDFYQVTP</sequence>
<protein>
    <submittedName>
        <fullName evidence="2">Uncharacterized protein</fullName>
    </submittedName>
</protein>
<dbReference type="Proteomes" id="UP000177583">
    <property type="component" value="Unassembled WGS sequence"/>
</dbReference>
<evidence type="ECO:0000313" key="2">
    <source>
        <dbReference type="EMBL" id="OGH02799.1"/>
    </source>
</evidence>
<dbReference type="AlphaFoldDB" id="A0A1F6GXJ8"/>